<keyword evidence="1" id="KW-0812">Transmembrane</keyword>
<dbReference type="Proteomes" id="UP001228690">
    <property type="component" value="Chromosome"/>
</dbReference>
<keyword evidence="3" id="KW-1185">Reference proteome</keyword>
<dbReference type="InterPro" id="IPR008523">
    <property type="entry name" value="DUF805"/>
</dbReference>
<dbReference type="EMBL" id="CP123443">
    <property type="protein sequence ID" value="WGK69809.1"/>
    <property type="molecule type" value="Genomic_DNA"/>
</dbReference>
<evidence type="ECO:0000313" key="3">
    <source>
        <dbReference type="Proteomes" id="UP001228690"/>
    </source>
</evidence>
<dbReference type="RefSeq" id="WP_326928001.1">
    <property type="nucleotide sequence ID" value="NZ_CP123443.1"/>
</dbReference>
<gene>
    <name evidence="2" type="ORF">P0082_02800</name>
</gene>
<feature type="transmembrane region" description="Helical" evidence="1">
    <location>
        <begin position="82"/>
        <end position="104"/>
    </location>
</feature>
<dbReference type="Pfam" id="PF05656">
    <property type="entry name" value="DUF805"/>
    <property type="match status" value="1"/>
</dbReference>
<name>A0ABY8MIG6_9SPIO</name>
<dbReference type="PANTHER" id="PTHR34980">
    <property type="entry name" value="INNER MEMBRANE PROTEIN-RELATED-RELATED"/>
    <property type="match status" value="1"/>
</dbReference>
<evidence type="ECO:0000256" key="1">
    <source>
        <dbReference type="SAM" id="Phobius"/>
    </source>
</evidence>
<proteinExistence type="predicted"/>
<evidence type="ECO:0000313" key="2">
    <source>
        <dbReference type="EMBL" id="WGK69809.1"/>
    </source>
</evidence>
<feature type="transmembrane region" description="Helical" evidence="1">
    <location>
        <begin position="20"/>
        <end position="41"/>
    </location>
</feature>
<protein>
    <submittedName>
        <fullName evidence="2">DUF805 domain-containing protein</fullName>
    </submittedName>
</protein>
<reference evidence="2 3" key="1">
    <citation type="submission" date="2023-04" db="EMBL/GenBank/DDBJ databases">
        <title>Spirochaete genome identified in red abalone sample constitutes a novel genus.</title>
        <authorList>
            <person name="Sharma S.P."/>
            <person name="Purcell C.M."/>
            <person name="Hyde J.R."/>
            <person name="Severin A.J."/>
        </authorList>
    </citation>
    <scope>NUCLEOTIDE SEQUENCE [LARGE SCALE GENOMIC DNA]</scope>
    <source>
        <strain evidence="2 3">SP-2023</strain>
    </source>
</reference>
<dbReference type="PANTHER" id="PTHR34980:SF3">
    <property type="entry name" value="BLR8105 PROTEIN"/>
    <property type="match status" value="1"/>
</dbReference>
<feature type="transmembrane region" description="Helical" evidence="1">
    <location>
        <begin position="47"/>
        <end position="70"/>
    </location>
</feature>
<keyword evidence="1" id="KW-1133">Transmembrane helix</keyword>
<organism evidence="2 3">
    <name type="scientific">Candidatus Haliotispira prima</name>
    <dbReference type="NCBI Taxonomy" id="3034016"/>
    <lineage>
        <taxon>Bacteria</taxon>
        <taxon>Pseudomonadati</taxon>
        <taxon>Spirochaetota</taxon>
        <taxon>Spirochaetia</taxon>
        <taxon>Spirochaetales</taxon>
        <taxon>Spirochaetaceae</taxon>
        <taxon>Candidatus Haliotispira</taxon>
    </lineage>
</organism>
<accession>A0ABY8MIG6</accession>
<sequence>MRWLAFLFSFRGRCTRLPFWIVTLILVGWGSSFSLLMGPWGPENPMTLGPVLVTIINIVIVLWIGLAVEIKRWHDRNKSWRWALLNLIPIVGKIWIFIECGILLGTEGDNDFGRKPSSFFSSESV</sequence>
<keyword evidence="1" id="KW-0472">Membrane</keyword>